<dbReference type="Proteomes" id="UP000001654">
    <property type="component" value="Chromosome"/>
</dbReference>
<name>D5BGV8_ZUNPS</name>
<evidence type="ECO:0000313" key="1">
    <source>
        <dbReference type="EMBL" id="ADF53289.1"/>
    </source>
</evidence>
<dbReference type="STRING" id="655815.ZPR_2969"/>
<proteinExistence type="predicted"/>
<dbReference type="HOGENOM" id="CLU_3031609_0_0_10"/>
<evidence type="ECO:0000313" key="2">
    <source>
        <dbReference type="Proteomes" id="UP000001654"/>
    </source>
</evidence>
<sequence>MFKNHNLFKFGSSNKKFIKDLINFKNLKVRKINLNSGHAKTRKYQKLLKILDQVK</sequence>
<gene>
    <name evidence="1" type="ordered locus">ZPR_2969</name>
</gene>
<dbReference type="AlphaFoldDB" id="D5BGV8"/>
<dbReference type="EMBL" id="CP001650">
    <property type="protein sequence ID" value="ADF53289.1"/>
    <property type="molecule type" value="Genomic_DNA"/>
</dbReference>
<reference evidence="1 2" key="1">
    <citation type="journal article" date="2010" name="BMC Genomics">
        <title>The complete genome of Zunongwangia profunda SM-A87 reveals its adaptation to the deep-sea environment and ecological role in sedimentary organic nitrogen degradation.</title>
        <authorList>
            <person name="Qin Q.L."/>
            <person name="Zhang X.Y."/>
            <person name="Wang X.M."/>
            <person name="Liu G.M."/>
            <person name="Chen X.L."/>
            <person name="Xie B.B."/>
            <person name="Dang H.Y."/>
            <person name="Zhou B.C."/>
            <person name="Yu J."/>
            <person name="Zhang Y.Z."/>
        </authorList>
    </citation>
    <scope>NUCLEOTIDE SEQUENCE [LARGE SCALE GENOMIC DNA]</scope>
    <source>
        <strain evidence="2">DSM 18752 / CCTCC AB 206139 / SM-A87</strain>
    </source>
</reference>
<accession>D5BGV8</accession>
<keyword evidence="2" id="KW-1185">Reference proteome</keyword>
<protein>
    <submittedName>
        <fullName evidence="1">Uncharacterized protein</fullName>
    </submittedName>
</protein>
<organism evidence="1 2">
    <name type="scientific">Zunongwangia profunda (strain DSM 18752 / CCTCC AB 206139 / SM-A87)</name>
    <name type="common">Wangia profunda</name>
    <dbReference type="NCBI Taxonomy" id="655815"/>
    <lineage>
        <taxon>Bacteria</taxon>
        <taxon>Pseudomonadati</taxon>
        <taxon>Bacteroidota</taxon>
        <taxon>Flavobacteriia</taxon>
        <taxon>Flavobacteriales</taxon>
        <taxon>Flavobacteriaceae</taxon>
        <taxon>Zunongwangia</taxon>
    </lineage>
</organism>
<dbReference type="KEGG" id="zpr:ZPR_2969"/>